<dbReference type="InterPro" id="IPR017871">
    <property type="entry name" value="ABC_transporter-like_CS"/>
</dbReference>
<dbReference type="NCBIfam" id="TIGR02323">
    <property type="entry name" value="CP_lyasePhnK"/>
    <property type="match status" value="1"/>
</dbReference>
<gene>
    <name evidence="6" type="primary">phnK</name>
    <name evidence="6" type="ORF">FAZ69_01490</name>
</gene>
<dbReference type="GO" id="GO:0016887">
    <property type="term" value="F:ATP hydrolysis activity"/>
    <property type="evidence" value="ECO:0007669"/>
    <property type="project" value="InterPro"/>
</dbReference>
<dbReference type="Pfam" id="PF00005">
    <property type="entry name" value="ABC_tran"/>
    <property type="match status" value="1"/>
</dbReference>
<dbReference type="GO" id="GO:0005524">
    <property type="term" value="F:ATP binding"/>
    <property type="evidence" value="ECO:0007669"/>
    <property type="project" value="UniProtKB-KW"/>
</dbReference>
<dbReference type="OrthoDB" id="9802772at2"/>
<accession>A0A4U1IFD4</accession>
<evidence type="ECO:0000256" key="2">
    <source>
        <dbReference type="ARBA" id="ARBA00022519"/>
    </source>
</evidence>
<evidence type="ECO:0000313" key="7">
    <source>
        <dbReference type="Proteomes" id="UP000305539"/>
    </source>
</evidence>
<protein>
    <submittedName>
        <fullName evidence="6">Phosphonate C-P lyase system protein PhnK</fullName>
    </submittedName>
</protein>
<reference evidence="6 7" key="1">
    <citation type="submission" date="2019-04" db="EMBL/GenBank/DDBJ databases">
        <title>Trinickia sp. 7GSK02, isolated from subtropical forest soil.</title>
        <authorList>
            <person name="Gao Z.-H."/>
            <person name="Qiu L.-H."/>
        </authorList>
    </citation>
    <scope>NUCLEOTIDE SEQUENCE [LARGE SCALE GENOMIC DNA]</scope>
    <source>
        <strain evidence="6 7">7GSK02</strain>
    </source>
</reference>
<evidence type="ECO:0000256" key="1">
    <source>
        <dbReference type="ARBA" id="ARBA00022475"/>
    </source>
</evidence>
<dbReference type="InterPro" id="IPR003439">
    <property type="entry name" value="ABC_transporter-like_ATP-bd"/>
</dbReference>
<dbReference type="PROSITE" id="PS50893">
    <property type="entry name" value="ABC_TRANSPORTER_2"/>
    <property type="match status" value="1"/>
</dbReference>
<keyword evidence="1" id="KW-1003">Cell membrane</keyword>
<dbReference type="InterPro" id="IPR012700">
    <property type="entry name" value="PhnK"/>
</dbReference>
<dbReference type="Pfam" id="PF06754">
    <property type="entry name" value="PhnG"/>
    <property type="match status" value="1"/>
</dbReference>
<evidence type="ECO:0000259" key="5">
    <source>
        <dbReference type="PROSITE" id="PS50893"/>
    </source>
</evidence>
<proteinExistence type="predicted"/>
<keyword evidence="2" id="KW-0472">Membrane</keyword>
<evidence type="ECO:0000256" key="3">
    <source>
        <dbReference type="ARBA" id="ARBA00022741"/>
    </source>
</evidence>
<evidence type="ECO:0000313" key="6">
    <source>
        <dbReference type="EMBL" id="TKC92381.1"/>
    </source>
</evidence>
<dbReference type="GO" id="GO:0019700">
    <property type="term" value="P:organic phosphonate catabolic process"/>
    <property type="evidence" value="ECO:0007669"/>
    <property type="project" value="TreeGrafter"/>
</dbReference>
<comment type="caution">
    <text evidence="6">The sequence shown here is derived from an EMBL/GenBank/DDBJ whole genome shotgun (WGS) entry which is preliminary data.</text>
</comment>
<sequence>MSATEALPLHSGRRAWLAVLAHAPRADLEAALAHAFEGAALPAFEWLRAPEIGLAMVRGRIGGTGDPFNLGEATVTRATLRLTGVTKQFGGRNGCAGVTFDLYPGEVLCIVGESDSGKTTLSNTLALRTEADSGALGYTNANGETIDLFSLGEPRRRLLMRTEWGFVQQNSRDGLRLGVSAGANIGEPLMAVGARHYGQIRGTAAKWMARVELDPARIDELPAAFSGGMQQRLQIARNLVTGPRLVFMDEPTASLDVSVQARLLDLLRTLAATLHLSVLIVTHDIGVARLLAHRLMVMQGGKVVEAGLTDQVLDDPQHPYTQTLVSSVLPV</sequence>
<dbReference type="GO" id="GO:0016829">
    <property type="term" value="F:lyase activity"/>
    <property type="evidence" value="ECO:0007669"/>
    <property type="project" value="UniProtKB-KW"/>
</dbReference>
<dbReference type="InterPro" id="IPR003593">
    <property type="entry name" value="AAA+_ATPase"/>
</dbReference>
<dbReference type="SUPFAM" id="SSF52540">
    <property type="entry name" value="P-loop containing nucleoside triphosphate hydrolases"/>
    <property type="match status" value="1"/>
</dbReference>
<dbReference type="GO" id="GO:0015716">
    <property type="term" value="P:organic phosphonate transport"/>
    <property type="evidence" value="ECO:0007669"/>
    <property type="project" value="InterPro"/>
</dbReference>
<keyword evidence="4" id="KW-0067">ATP-binding</keyword>
<dbReference type="PANTHER" id="PTHR42764:SF1">
    <property type="entry name" value="PHOSPHONATES UTILIZATION ATP-BINDING PROTEIN PHNK-RELATED"/>
    <property type="match status" value="1"/>
</dbReference>
<dbReference type="Proteomes" id="UP000305539">
    <property type="component" value="Unassembled WGS sequence"/>
</dbReference>
<keyword evidence="7" id="KW-1185">Reference proteome</keyword>
<dbReference type="Gene3D" id="3.40.50.300">
    <property type="entry name" value="P-loop containing nucleotide triphosphate hydrolases"/>
    <property type="match status" value="1"/>
</dbReference>
<evidence type="ECO:0000256" key="4">
    <source>
        <dbReference type="ARBA" id="ARBA00022840"/>
    </source>
</evidence>
<dbReference type="PANTHER" id="PTHR42764">
    <property type="entry name" value="PHOSPHONATES UTILIZATION ATP-BINDING PROTEIN PHNK-RELATED"/>
    <property type="match status" value="1"/>
</dbReference>
<dbReference type="InterPro" id="IPR027417">
    <property type="entry name" value="P-loop_NTPase"/>
</dbReference>
<keyword evidence="2" id="KW-0997">Cell inner membrane</keyword>
<dbReference type="EMBL" id="SWJE01000001">
    <property type="protein sequence ID" value="TKC92381.1"/>
    <property type="molecule type" value="Genomic_DNA"/>
</dbReference>
<dbReference type="SMART" id="SM00382">
    <property type="entry name" value="AAA"/>
    <property type="match status" value="1"/>
</dbReference>
<dbReference type="AlphaFoldDB" id="A0A4U1IFD4"/>
<dbReference type="InterPro" id="IPR009609">
    <property type="entry name" value="Phosphonate_metab_PhnG"/>
</dbReference>
<keyword evidence="6" id="KW-0456">Lyase</keyword>
<keyword evidence="3" id="KW-0547">Nucleotide-binding</keyword>
<dbReference type="FunFam" id="3.40.50.300:FF:001017">
    <property type="entry name" value="Phosphonate C-P lyase system protein PhnK"/>
    <property type="match status" value="1"/>
</dbReference>
<feature type="domain" description="ABC transporter" evidence="5">
    <location>
        <begin position="80"/>
        <end position="325"/>
    </location>
</feature>
<organism evidence="6 7">
    <name type="scientific">Trinickia terrae</name>
    <dbReference type="NCBI Taxonomy" id="2571161"/>
    <lineage>
        <taxon>Bacteria</taxon>
        <taxon>Pseudomonadati</taxon>
        <taxon>Pseudomonadota</taxon>
        <taxon>Betaproteobacteria</taxon>
        <taxon>Burkholderiales</taxon>
        <taxon>Burkholderiaceae</taxon>
        <taxon>Trinickia</taxon>
    </lineage>
</organism>
<dbReference type="PROSITE" id="PS00211">
    <property type="entry name" value="ABC_TRANSPORTER_1"/>
    <property type="match status" value="1"/>
</dbReference>
<name>A0A4U1IFD4_9BURK</name>